<protein>
    <recommendedName>
        <fullName evidence="5">Ribosomal RNA large subunit methyltransferase H</fullName>
        <ecNumber evidence="5">2.1.1.177</ecNumber>
    </recommendedName>
    <alternativeName>
        <fullName evidence="5">23S rRNA (pseudouridine1915-N3)-methyltransferase</fullName>
    </alternativeName>
    <alternativeName>
        <fullName evidence="5">23S rRNA m3Psi1915 methyltransferase</fullName>
    </alternativeName>
    <alternativeName>
        <fullName evidence="5">rRNA (pseudouridine-N3-)-methyltransferase RlmH</fullName>
    </alternativeName>
</protein>
<keyword evidence="2 5" id="KW-0808">Transferase</keyword>
<dbReference type="RefSeq" id="WP_267928910.1">
    <property type="nucleotide sequence ID" value="NZ_AP024233.1"/>
</dbReference>
<dbReference type="EC" id="2.1.1.177" evidence="5"/>
<comment type="subunit">
    <text evidence="5">Homodimer.</text>
</comment>
<comment type="similarity">
    <text evidence="4 5">Belongs to the RNA methyltransferase RlmH family.</text>
</comment>
<evidence type="ECO:0000313" key="6">
    <source>
        <dbReference type="EMBL" id="BCO09031.1"/>
    </source>
</evidence>
<name>A0A915U061_9BACT</name>
<comment type="subcellular location">
    <subcellularLocation>
        <location evidence="5">Cytoplasm</location>
    </subcellularLocation>
</comment>
<comment type="catalytic activity">
    <reaction evidence="5">
        <text>pseudouridine(1915) in 23S rRNA + S-adenosyl-L-methionine = N(3)-methylpseudouridine(1915) in 23S rRNA + S-adenosyl-L-homocysteine + H(+)</text>
        <dbReference type="Rhea" id="RHEA:42752"/>
        <dbReference type="Rhea" id="RHEA-COMP:10221"/>
        <dbReference type="Rhea" id="RHEA-COMP:10222"/>
        <dbReference type="ChEBI" id="CHEBI:15378"/>
        <dbReference type="ChEBI" id="CHEBI:57856"/>
        <dbReference type="ChEBI" id="CHEBI:59789"/>
        <dbReference type="ChEBI" id="CHEBI:65314"/>
        <dbReference type="ChEBI" id="CHEBI:74486"/>
        <dbReference type="EC" id="2.1.1.177"/>
    </reaction>
</comment>
<feature type="binding site" evidence="5">
    <location>
        <position position="104"/>
    </location>
    <ligand>
        <name>S-adenosyl-L-methionine</name>
        <dbReference type="ChEBI" id="CHEBI:59789"/>
    </ligand>
</feature>
<dbReference type="Proteomes" id="UP001063350">
    <property type="component" value="Chromosome"/>
</dbReference>
<evidence type="ECO:0000256" key="5">
    <source>
        <dbReference type="HAMAP-Rule" id="MF_00658"/>
    </source>
</evidence>
<keyword evidence="5" id="KW-0963">Cytoplasm</keyword>
<keyword evidence="7" id="KW-1185">Reference proteome</keyword>
<keyword evidence="1 5" id="KW-0489">Methyltransferase</keyword>
<gene>
    <name evidence="5 6" type="primary">rlmH</name>
    <name evidence="6" type="ORF">GF1_14070</name>
</gene>
<dbReference type="Pfam" id="PF02590">
    <property type="entry name" value="SPOUT_MTase"/>
    <property type="match status" value="1"/>
</dbReference>
<keyword evidence="5" id="KW-0698">rRNA processing</keyword>
<dbReference type="HAMAP" id="MF_00658">
    <property type="entry name" value="23SrRNA_methyltr_H"/>
    <property type="match status" value="1"/>
</dbReference>
<reference evidence="6" key="1">
    <citation type="submission" date="2020-12" db="EMBL/GenBank/DDBJ databases">
        <title>Desulfobium dissulfuricans gen. nov., sp. nov., a novel mesophilic, sulfate-reducing bacterium isolated from a deep-sea hydrothermal vent.</title>
        <authorList>
            <person name="Hashimoto Y."/>
            <person name="Tame A."/>
            <person name="Sawayama S."/>
            <person name="Miyazaki J."/>
            <person name="Takai K."/>
            <person name="Nakagawa S."/>
        </authorList>
    </citation>
    <scope>NUCLEOTIDE SEQUENCE</scope>
    <source>
        <strain evidence="6">GF1</strain>
    </source>
</reference>
<evidence type="ECO:0000256" key="4">
    <source>
        <dbReference type="ARBA" id="ARBA00038303"/>
    </source>
</evidence>
<organism evidence="6 7">
    <name type="scientific">Desulfolithobacter dissulfuricans</name>
    <dbReference type="NCBI Taxonomy" id="2795293"/>
    <lineage>
        <taxon>Bacteria</taxon>
        <taxon>Pseudomonadati</taxon>
        <taxon>Thermodesulfobacteriota</taxon>
        <taxon>Desulfobulbia</taxon>
        <taxon>Desulfobulbales</taxon>
        <taxon>Desulfobulbaceae</taxon>
        <taxon>Desulfolithobacter</taxon>
    </lineage>
</organism>
<feature type="binding site" evidence="5">
    <location>
        <position position="72"/>
    </location>
    <ligand>
        <name>S-adenosyl-L-methionine</name>
        <dbReference type="ChEBI" id="CHEBI:59789"/>
    </ligand>
</feature>
<proteinExistence type="inferred from homology"/>
<comment type="function">
    <text evidence="5">Specifically methylates the pseudouridine at position 1915 (m3Psi1915) in 23S rRNA.</text>
</comment>
<dbReference type="PIRSF" id="PIRSF004505">
    <property type="entry name" value="MT_bac"/>
    <property type="match status" value="1"/>
</dbReference>
<dbReference type="InterPro" id="IPR029028">
    <property type="entry name" value="Alpha/beta_knot_MTases"/>
</dbReference>
<dbReference type="AlphaFoldDB" id="A0A915U061"/>
<dbReference type="SUPFAM" id="SSF75217">
    <property type="entry name" value="alpha/beta knot"/>
    <property type="match status" value="1"/>
</dbReference>
<feature type="binding site" evidence="5">
    <location>
        <begin position="123"/>
        <end position="128"/>
    </location>
    <ligand>
        <name>S-adenosyl-L-methionine</name>
        <dbReference type="ChEBI" id="CHEBI:59789"/>
    </ligand>
</feature>
<dbReference type="KEGG" id="ddu:GF1_14070"/>
<dbReference type="InterPro" id="IPR003742">
    <property type="entry name" value="RlmH-like"/>
</dbReference>
<accession>A0A915U061</accession>
<dbReference type="InterPro" id="IPR029026">
    <property type="entry name" value="tRNA_m1G_MTases_N"/>
</dbReference>
<dbReference type="EMBL" id="AP024233">
    <property type="protein sequence ID" value="BCO09031.1"/>
    <property type="molecule type" value="Genomic_DNA"/>
</dbReference>
<dbReference type="Gene3D" id="3.40.1280.10">
    <property type="match status" value="1"/>
</dbReference>
<evidence type="ECO:0000313" key="7">
    <source>
        <dbReference type="Proteomes" id="UP001063350"/>
    </source>
</evidence>
<dbReference type="PANTHER" id="PTHR33603:SF1">
    <property type="entry name" value="RIBOSOMAL RNA LARGE SUBUNIT METHYLTRANSFERASE H"/>
    <property type="match status" value="1"/>
</dbReference>
<dbReference type="CDD" id="cd18081">
    <property type="entry name" value="RlmH-like"/>
    <property type="match status" value="1"/>
</dbReference>
<evidence type="ECO:0000256" key="1">
    <source>
        <dbReference type="ARBA" id="ARBA00022603"/>
    </source>
</evidence>
<dbReference type="PANTHER" id="PTHR33603">
    <property type="entry name" value="METHYLTRANSFERASE"/>
    <property type="match status" value="1"/>
</dbReference>
<keyword evidence="3 5" id="KW-0949">S-adenosyl-L-methionine</keyword>
<evidence type="ECO:0000256" key="3">
    <source>
        <dbReference type="ARBA" id="ARBA00022691"/>
    </source>
</evidence>
<dbReference type="GO" id="GO:0005737">
    <property type="term" value="C:cytoplasm"/>
    <property type="evidence" value="ECO:0007669"/>
    <property type="project" value="UniProtKB-SubCell"/>
</dbReference>
<dbReference type="GO" id="GO:0070038">
    <property type="term" value="F:rRNA (pseudouridine-N3-)-methyltransferase activity"/>
    <property type="evidence" value="ECO:0007669"/>
    <property type="project" value="UniProtKB-UniRule"/>
</dbReference>
<sequence length="155" mass="17548">MKFIFPFLGKTREKYLDQGIRDYAGRLSRFVTVDMVFIRERHDKNGPDKTVRRKEAELLLAQCPAKGLVVALDPGGTQPDSEKLARLVRTWQDGGVRNVCFLIGGHLGLDSSVLARADVVISLSRLTFTHEMTRLILMEQLYRACTINGGQKYHK</sequence>
<evidence type="ECO:0000256" key="2">
    <source>
        <dbReference type="ARBA" id="ARBA00022679"/>
    </source>
</evidence>